<keyword evidence="1" id="KW-0812">Transmembrane</keyword>
<accession>A0A1R3RYL5</accession>
<evidence type="ECO:0000256" key="1">
    <source>
        <dbReference type="SAM" id="Phobius"/>
    </source>
</evidence>
<dbReference type="OrthoDB" id="10530538at2759"/>
<protein>
    <submittedName>
        <fullName evidence="2">Uncharacterized protein</fullName>
    </submittedName>
</protein>
<proteinExistence type="predicted"/>
<dbReference type="AlphaFoldDB" id="A0A1R3RYL5"/>
<dbReference type="EMBL" id="KV907494">
    <property type="protein sequence ID" value="OOF99550.1"/>
    <property type="molecule type" value="Genomic_DNA"/>
</dbReference>
<gene>
    <name evidence="2" type="ORF">ASPCADRAFT_1226</name>
</gene>
<keyword evidence="1" id="KW-1133">Transmembrane helix</keyword>
<reference evidence="3" key="1">
    <citation type="journal article" date="2017" name="Genome Biol.">
        <title>Comparative genomics reveals high biological diversity and specific adaptations in the industrially and medically important fungal genus Aspergillus.</title>
        <authorList>
            <person name="de Vries R.P."/>
            <person name="Riley R."/>
            <person name="Wiebenga A."/>
            <person name="Aguilar-Osorio G."/>
            <person name="Amillis S."/>
            <person name="Uchima C.A."/>
            <person name="Anderluh G."/>
            <person name="Asadollahi M."/>
            <person name="Askin M."/>
            <person name="Barry K."/>
            <person name="Battaglia E."/>
            <person name="Bayram O."/>
            <person name="Benocci T."/>
            <person name="Braus-Stromeyer S.A."/>
            <person name="Caldana C."/>
            <person name="Canovas D."/>
            <person name="Cerqueira G.C."/>
            <person name="Chen F."/>
            <person name="Chen W."/>
            <person name="Choi C."/>
            <person name="Clum A."/>
            <person name="Dos Santos R.A."/>
            <person name="Damasio A.R."/>
            <person name="Diallinas G."/>
            <person name="Emri T."/>
            <person name="Fekete E."/>
            <person name="Flipphi M."/>
            <person name="Freyberg S."/>
            <person name="Gallo A."/>
            <person name="Gournas C."/>
            <person name="Habgood R."/>
            <person name="Hainaut M."/>
            <person name="Harispe M.L."/>
            <person name="Henrissat B."/>
            <person name="Hilden K.S."/>
            <person name="Hope R."/>
            <person name="Hossain A."/>
            <person name="Karabika E."/>
            <person name="Karaffa L."/>
            <person name="Karanyi Z."/>
            <person name="Krasevec N."/>
            <person name="Kuo A."/>
            <person name="Kusch H."/>
            <person name="LaButti K."/>
            <person name="Lagendijk E.L."/>
            <person name="Lapidus A."/>
            <person name="Levasseur A."/>
            <person name="Lindquist E."/>
            <person name="Lipzen A."/>
            <person name="Logrieco A.F."/>
            <person name="MacCabe A."/>
            <person name="Maekelae M.R."/>
            <person name="Malavazi I."/>
            <person name="Melin P."/>
            <person name="Meyer V."/>
            <person name="Mielnichuk N."/>
            <person name="Miskei M."/>
            <person name="Molnar A.P."/>
            <person name="Mule G."/>
            <person name="Ngan C.Y."/>
            <person name="Orejas M."/>
            <person name="Orosz E."/>
            <person name="Ouedraogo J.P."/>
            <person name="Overkamp K.M."/>
            <person name="Park H.-S."/>
            <person name="Perrone G."/>
            <person name="Piumi F."/>
            <person name="Punt P.J."/>
            <person name="Ram A.F."/>
            <person name="Ramon A."/>
            <person name="Rauscher S."/>
            <person name="Record E."/>
            <person name="Riano-Pachon D.M."/>
            <person name="Robert V."/>
            <person name="Roehrig J."/>
            <person name="Ruller R."/>
            <person name="Salamov A."/>
            <person name="Salih N.S."/>
            <person name="Samson R.A."/>
            <person name="Sandor E."/>
            <person name="Sanguinetti M."/>
            <person name="Schuetze T."/>
            <person name="Sepcic K."/>
            <person name="Shelest E."/>
            <person name="Sherlock G."/>
            <person name="Sophianopoulou V."/>
            <person name="Squina F.M."/>
            <person name="Sun H."/>
            <person name="Susca A."/>
            <person name="Todd R.B."/>
            <person name="Tsang A."/>
            <person name="Unkles S.E."/>
            <person name="van de Wiele N."/>
            <person name="van Rossen-Uffink D."/>
            <person name="Oliveira J.V."/>
            <person name="Vesth T.C."/>
            <person name="Visser J."/>
            <person name="Yu J.-H."/>
            <person name="Zhou M."/>
            <person name="Andersen M.R."/>
            <person name="Archer D.B."/>
            <person name="Baker S.E."/>
            <person name="Benoit I."/>
            <person name="Brakhage A.A."/>
            <person name="Braus G.H."/>
            <person name="Fischer R."/>
            <person name="Frisvad J.C."/>
            <person name="Goldman G.H."/>
            <person name="Houbraken J."/>
            <person name="Oakley B."/>
            <person name="Pocsi I."/>
            <person name="Scazzocchio C."/>
            <person name="Seiboth B."/>
            <person name="vanKuyk P.A."/>
            <person name="Wortman J."/>
            <person name="Dyer P.S."/>
            <person name="Grigoriev I.V."/>
        </authorList>
    </citation>
    <scope>NUCLEOTIDE SEQUENCE [LARGE SCALE GENOMIC DNA]</scope>
    <source>
        <strain evidence="3">ITEM 5010</strain>
    </source>
</reference>
<name>A0A1R3RYL5_ASPC5</name>
<keyword evidence="3" id="KW-1185">Reference proteome</keyword>
<sequence length="100" mass="11247">MAAPAKKDSTMTIDDMAPLTNKELVITIDDPLALPEKAYCRMPVPSEHSAPKGMDPLDQFNLKARIEREKAMKKGKLFWTLLAVCFMIAFFVTLLVLKVH</sequence>
<organism evidence="2 3">
    <name type="scientific">Aspergillus carbonarius (strain ITEM 5010)</name>
    <dbReference type="NCBI Taxonomy" id="602072"/>
    <lineage>
        <taxon>Eukaryota</taxon>
        <taxon>Fungi</taxon>
        <taxon>Dikarya</taxon>
        <taxon>Ascomycota</taxon>
        <taxon>Pezizomycotina</taxon>
        <taxon>Eurotiomycetes</taxon>
        <taxon>Eurotiomycetidae</taxon>
        <taxon>Eurotiales</taxon>
        <taxon>Aspergillaceae</taxon>
        <taxon>Aspergillus</taxon>
        <taxon>Aspergillus subgen. Circumdati</taxon>
    </lineage>
</organism>
<feature type="transmembrane region" description="Helical" evidence="1">
    <location>
        <begin position="77"/>
        <end position="97"/>
    </location>
</feature>
<evidence type="ECO:0000313" key="2">
    <source>
        <dbReference type="EMBL" id="OOF99550.1"/>
    </source>
</evidence>
<evidence type="ECO:0000313" key="3">
    <source>
        <dbReference type="Proteomes" id="UP000188318"/>
    </source>
</evidence>
<dbReference type="Proteomes" id="UP000188318">
    <property type="component" value="Unassembled WGS sequence"/>
</dbReference>
<keyword evidence="1" id="KW-0472">Membrane</keyword>
<dbReference type="VEuPathDB" id="FungiDB:ASPCADRAFT_1226"/>